<evidence type="ECO:0000256" key="6">
    <source>
        <dbReference type="SAM" id="MobiDB-lite"/>
    </source>
</evidence>
<dbReference type="GO" id="GO:0005829">
    <property type="term" value="C:cytosol"/>
    <property type="evidence" value="ECO:0007669"/>
    <property type="project" value="TreeGrafter"/>
</dbReference>
<dbReference type="Gene3D" id="3.40.50.1240">
    <property type="entry name" value="Phosphoglycerate mutase-like"/>
    <property type="match status" value="1"/>
</dbReference>
<evidence type="ECO:0000256" key="4">
    <source>
        <dbReference type="ARBA" id="ARBA00022801"/>
    </source>
</evidence>
<evidence type="ECO:0000256" key="2">
    <source>
        <dbReference type="ARBA" id="ARBA00013067"/>
    </source>
</evidence>
<dbReference type="Gene3D" id="3.40.50.300">
    <property type="entry name" value="P-loop containing nucleotide triphosphate hydrolases"/>
    <property type="match status" value="1"/>
</dbReference>
<dbReference type="FunFam" id="3.40.50.1240:FF:000005">
    <property type="entry name" value="GpmB, Fructose-2,6-bisphosphatase"/>
    <property type="match status" value="1"/>
</dbReference>
<dbReference type="InterPro" id="IPR013079">
    <property type="entry name" value="6Phosfructo_kin"/>
</dbReference>
<dbReference type="GO" id="GO:0004331">
    <property type="term" value="F:fructose-2,6-bisphosphate 2-phosphatase activity"/>
    <property type="evidence" value="ECO:0007669"/>
    <property type="project" value="UniProtKB-EC"/>
</dbReference>
<sequence length="537" mass="61820">MNNKQSYDEDYAFINSAKGRLKEFNLKKQFSSSSSLVGHAFLPEYRDPYTNAARVDTVIKCGGSIGNLNGLFNSEKSQNRIVCAFVGLPGRGKTYTANKLSHYLNWLGYSSKVFNVANYRQKAVGALGLESHNFFDPENKEALELREEAATNAMKDIIKWFEKDTKNTVAIYDATNITKERRKNVLNMLTPEDIDVIFIEIVCIDPEIIKNNISDIRISSPDYIGMDPVKAEDDFNQRIAHYEKVYEPLDLDEEENLSFIKSTNIRTRVIVNRVDGYIQTRIVYFLMNLHAAPRTIYFTRHGESQFNVQGRIGGDAYLSPRGEMFAKKLPAVFAKQIPENQKVTIWTSTLKRTIQTSQYMPYPKVQFKCLDELNSGVCDGFTYEQIEQQYPQDYAERDKDKFNYRYKGGESYRDLVQRLEPIIMELERFHDPDHTIVIIGHQAVIRCLYSYFMNYDHEELPYVKIPLHTLIKVTPKAYNCDVELIPLNIPAVNTQRDRRSKKVNTNNVVQPTDEPNSASMNDESKSTEQSSSMNISE</sequence>
<evidence type="ECO:0000259" key="7">
    <source>
        <dbReference type="Pfam" id="PF01591"/>
    </source>
</evidence>
<proteinExistence type="inferred from homology"/>
<dbReference type="CDD" id="cd07067">
    <property type="entry name" value="HP_PGM_like"/>
    <property type="match status" value="1"/>
</dbReference>
<name>A0A1Y1VFD1_9FUNG</name>
<evidence type="ECO:0000313" key="9">
    <source>
        <dbReference type="Proteomes" id="UP000193719"/>
    </source>
</evidence>
<dbReference type="STRING" id="1754191.A0A1Y1VFD1"/>
<dbReference type="GO" id="GO:0006000">
    <property type="term" value="P:fructose metabolic process"/>
    <property type="evidence" value="ECO:0007669"/>
    <property type="project" value="InterPro"/>
</dbReference>
<dbReference type="PRINTS" id="PR00991">
    <property type="entry name" value="6PFRUCTKNASE"/>
</dbReference>
<dbReference type="SMART" id="SM00855">
    <property type="entry name" value="PGAM"/>
    <property type="match status" value="1"/>
</dbReference>
<dbReference type="Proteomes" id="UP000193719">
    <property type="component" value="Unassembled WGS sequence"/>
</dbReference>
<reference evidence="8 9" key="1">
    <citation type="submission" date="2016-08" db="EMBL/GenBank/DDBJ databases">
        <title>Genomes of anaerobic fungi encode conserved fungal cellulosomes for biomass hydrolysis.</title>
        <authorList>
            <consortium name="DOE Joint Genome Institute"/>
            <person name="Haitjema C.H."/>
            <person name="Gilmore S.P."/>
            <person name="Henske J.K."/>
            <person name="Solomon K.V."/>
            <person name="De Groot R."/>
            <person name="Kuo A."/>
            <person name="Mondo S.J."/>
            <person name="Salamov A.A."/>
            <person name="Labutti K."/>
            <person name="Zhao Z."/>
            <person name="Chiniquy J."/>
            <person name="Barry K."/>
            <person name="Brewer H.M."/>
            <person name="Purvine S.O."/>
            <person name="Wright A.T."/>
            <person name="Boxma B."/>
            <person name="Van Alen T."/>
            <person name="Hackstein J.H."/>
            <person name="Baker S.E."/>
            <person name="Grigoriev I.V."/>
            <person name="O'Malley M.A."/>
        </authorList>
    </citation>
    <scope>NUCLEOTIDE SEQUENCE [LARGE SCALE GENOMIC DNA]</scope>
    <source>
        <strain evidence="9">finn</strain>
    </source>
</reference>
<dbReference type="GO" id="GO:0005524">
    <property type="term" value="F:ATP binding"/>
    <property type="evidence" value="ECO:0007669"/>
    <property type="project" value="UniProtKB-KW"/>
</dbReference>
<gene>
    <name evidence="8" type="ORF">BCR36DRAFT_322150</name>
</gene>
<dbReference type="SUPFAM" id="SSF53254">
    <property type="entry name" value="Phosphoglycerate mutase-like"/>
    <property type="match status" value="1"/>
</dbReference>
<dbReference type="InterPro" id="IPR013078">
    <property type="entry name" value="His_Pase_superF_clade-1"/>
</dbReference>
<dbReference type="GO" id="GO:0006003">
    <property type="term" value="P:fructose 2,6-bisphosphate metabolic process"/>
    <property type="evidence" value="ECO:0007669"/>
    <property type="project" value="InterPro"/>
</dbReference>
<feature type="domain" description="6-phosphofructo-2-kinase" evidence="7">
    <location>
        <begin position="74"/>
        <end position="293"/>
    </location>
</feature>
<dbReference type="OrthoDB" id="267323at2759"/>
<dbReference type="AlphaFoldDB" id="A0A1Y1VFD1"/>
<keyword evidence="8" id="KW-0808">Transferase</keyword>
<dbReference type="PANTHER" id="PTHR10606">
    <property type="entry name" value="6-PHOSPHOFRUCTO-2-KINASE/FRUCTOSE-2,6-BISPHOSPHATASE"/>
    <property type="match status" value="1"/>
</dbReference>
<dbReference type="EMBL" id="MCFH01000010">
    <property type="protein sequence ID" value="ORX54797.1"/>
    <property type="molecule type" value="Genomic_DNA"/>
</dbReference>
<evidence type="ECO:0000313" key="8">
    <source>
        <dbReference type="EMBL" id="ORX54797.1"/>
    </source>
</evidence>
<keyword evidence="4" id="KW-0378">Hydrolase</keyword>
<reference evidence="8 9" key="2">
    <citation type="submission" date="2016-08" db="EMBL/GenBank/DDBJ databases">
        <title>Pervasive Adenine N6-methylation of Active Genes in Fungi.</title>
        <authorList>
            <consortium name="DOE Joint Genome Institute"/>
            <person name="Mondo S.J."/>
            <person name="Dannebaum R.O."/>
            <person name="Kuo R.C."/>
            <person name="Labutti K."/>
            <person name="Haridas S."/>
            <person name="Kuo A."/>
            <person name="Salamov A."/>
            <person name="Ahrendt S.R."/>
            <person name="Lipzen A."/>
            <person name="Sullivan W."/>
            <person name="Andreopoulos W.B."/>
            <person name="Clum A."/>
            <person name="Lindquist E."/>
            <person name="Daum C."/>
            <person name="Ramamoorthy G.K."/>
            <person name="Gryganskyi A."/>
            <person name="Culley D."/>
            <person name="Magnuson J.K."/>
            <person name="James T.Y."/>
            <person name="O'Malley M.A."/>
            <person name="Stajich J.E."/>
            <person name="Spatafora J.W."/>
            <person name="Visel A."/>
            <person name="Grigoriev I.V."/>
        </authorList>
    </citation>
    <scope>NUCLEOTIDE SEQUENCE [LARGE SCALE GENOMIC DNA]</scope>
    <source>
        <strain evidence="9">finn</strain>
    </source>
</reference>
<evidence type="ECO:0000256" key="1">
    <source>
        <dbReference type="ARBA" id="ARBA00008408"/>
    </source>
</evidence>
<dbReference type="PANTHER" id="PTHR10606:SF44">
    <property type="entry name" value="6-PHOSPHOFRUCTO 2-KINASE_FRUCTOSE 2,6-BISPHOSPHATASE LONG FORM"/>
    <property type="match status" value="1"/>
</dbReference>
<keyword evidence="8" id="KW-0418">Kinase</keyword>
<accession>A0A1Y1VFD1</accession>
<evidence type="ECO:0000256" key="3">
    <source>
        <dbReference type="ARBA" id="ARBA00022741"/>
    </source>
</evidence>
<organism evidence="8 9">
    <name type="scientific">Piromyces finnis</name>
    <dbReference type="NCBI Taxonomy" id="1754191"/>
    <lineage>
        <taxon>Eukaryota</taxon>
        <taxon>Fungi</taxon>
        <taxon>Fungi incertae sedis</taxon>
        <taxon>Chytridiomycota</taxon>
        <taxon>Chytridiomycota incertae sedis</taxon>
        <taxon>Neocallimastigomycetes</taxon>
        <taxon>Neocallimastigales</taxon>
        <taxon>Neocallimastigaceae</taxon>
        <taxon>Piromyces</taxon>
    </lineage>
</organism>
<evidence type="ECO:0000256" key="5">
    <source>
        <dbReference type="ARBA" id="ARBA00022840"/>
    </source>
</evidence>
<dbReference type="SUPFAM" id="SSF52540">
    <property type="entry name" value="P-loop containing nucleoside triphosphate hydrolases"/>
    <property type="match status" value="1"/>
</dbReference>
<dbReference type="PIRSF" id="PIRSF000709">
    <property type="entry name" value="6PFK_2-Ptase"/>
    <property type="match status" value="1"/>
</dbReference>
<dbReference type="FunFam" id="3.40.50.300:FF:000644">
    <property type="entry name" value="GpmB, Fructose-2,6-bisphosphatase"/>
    <property type="match status" value="1"/>
</dbReference>
<protein>
    <recommendedName>
        <fullName evidence="2">fructose-2,6-bisphosphate 2-phosphatase</fullName>
        <ecNumber evidence="2">3.1.3.46</ecNumber>
    </recommendedName>
</protein>
<comment type="similarity">
    <text evidence="1">In the C-terminal section; belongs to the phosphoglycerate mutase family.</text>
</comment>
<dbReference type="Pfam" id="PF00300">
    <property type="entry name" value="His_Phos_1"/>
    <property type="match status" value="1"/>
</dbReference>
<feature type="region of interest" description="Disordered" evidence="6">
    <location>
        <begin position="495"/>
        <end position="537"/>
    </location>
</feature>
<keyword evidence="5" id="KW-0067">ATP-binding</keyword>
<dbReference type="Pfam" id="PF01591">
    <property type="entry name" value="6PF2K"/>
    <property type="match status" value="1"/>
</dbReference>
<dbReference type="InterPro" id="IPR027417">
    <property type="entry name" value="P-loop_NTPase"/>
</dbReference>
<feature type="compositionally biased region" description="Polar residues" evidence="6">
    <location>
        <begin position="503"/>
        <end position="537"/>
    </location>
</feature>
<dbReference type="InterPro" id="IPR003094">
    <property type="entry name" value="6Pfruct_kin"/>
</dbReference>
<dbReference type="EC" id="3.1.3.46" evidence="2"/>
<keyword evidence="3" id="KW-0547">Nucleotide-binding</keyword>
<dbReference type="GO" id="GO:0006006">
    <property type="term" value="P:glucose metabolic process"/>
    <property type="evidence" value="ECO:0007669"/>
    <property type="project" value="EnsemblFungi"/>
</dbReference>
<keyword evidence="9" id="KW-1185">Reference proteome</keyword>
<dbReference type="GO" id="GO:0003873">
    <property type="term" value="F:6-phosphofructo-2-kinase activity"/>
    <property type="evidence" value="ECO:0007669"/>
    <property type="project" value="InterPro"/>
</dbReference>
<dbReference type="InterPro" id="IPR029033">
    <property type="entry name" value="His_PPase_superfam"/>
</dbReference>
<comment type="caution">
    <text evidence="8">The sequence shown here is derived from an EMBL/GenBank/DDBJ whole genome shotgun (WGS) entry which is preliminary data.</text>
</comment>